<gene>
    <name evidence="1" type="ORF">SAMN05192569_103022</name>
</gene>
<accession>A0A1I0TI09</accession>
<name>A0A1I0TI09_9BACL</name>
<dbReference type="AlphaFoldDB" id="A0A1I0TI09"/>
<sequence>MKKLEERKGVSAAVLDDILQTHVIDVASIRADDFDQFFEKRRLALLAMIERVMGKKVE</sequence>
<evidence type="ECO:0000313" key="2">
    <source>
        <dbReference type="Proteomes" id="UP000198650"/>
    </source>
</evidence>
<dbReference type="RefSeq" id="WP_244151167.1">
    <property type="nucleotide sequence ID" value="NZ_FOJS01000030.1"/>
</dbReference>
<dbReference type="Proteomes" id="UP000198650">
    <property type="component" value="Unassembled WGS sequence"/>
</dbReference>
<keyword evidence="2" id="KW-1185">Reference proteome</keyword>
<reference evidence="2" key="1">
    <citation type="submission" date="2016-10" db="EMBL/GenBank/DDBJ databases">
        <authorList>
            <person name="Varghese N."/>
            <person name="Submissions S."/>
        </authorList>
    </citation>
    <scope>NUCLEOTIDE SEQUENCE [LARGE SCALE GENOMIC DNA]</scope>
    <source>
        <strain evidence="2">M1</strain>
    </source>
</reference>
<proteinExistence type="predicted"/>
<dbReference type="EMBL" id="FOJS01000030">
    <property type="protein sequence ID" value="SFA51431.1"/>
    <property type="molecule type" value="Genomic_DNA"/>
</dbReference>
<evidence type="ECO:0000313" key="1">
    <source>
        <dbReference type="EMBL" id="SFA51431.1"/>
    </source>
</evidence>
<protein>
    <submittedName>
        <fullName evidence="1">Uncharacterized protein</fullName>
    </submittedName>
</protein>
<organism evidence="1 2">
    <name type="scientific">Parageobacillus thermantarcticus</name>
    <dbReference type="NCBI Taxonomy" id="186116"/>
    <lineage>
        <taxon>Bacteria</taxon>
        <taxon>Bacillati</taxon>
        <taxon>Bacillota</taxon>
        <taxon>Bacilli</taxon>
        <taxon>Bacillales</taxon>
        <taxon>Anoxybacillaceae</taxon>
        <taxon>Parageobacillus</taxon>
    </lineage>
</organism>
<dbReference type="STRING" id="186116.SAMN05192569_103022"/>